<dbReference type="EMBL" id="LDEV01003127">
    <property type="protein sequence ID" value="KLJ06408.1"/>
    <property type="molecule type" value="Genomic_DNA"/>
</dbReference>
<keyword evidence="4" id="KW-0808">Transferase</keyword>
<dbReference type="InterPro" id="IPR007855">
    <property type="entry name" value="RDRP"/>
</dbReference>
<dbReference type="InterPro" id="IPR058752">
    <property type="entry name" value="RDRP_C_head"/>
</dbReference>
<evidence type="ECO:0000256" key="6">
    <source>
        <dbReference type="ARBA" id="ARBA00022884"/>
    </source>
</evidence>
<dbReference type="PANTHER" id="PTHR23079">
    <property type="entry name" value="RNA-DEPENDENT RNA POLYMERASE"/>
    <property type="match status" value="1"/>
</dbReference>
<dbReference type="STRING" id="2060906.A0A0H1B5S9"/>
<organism evidence="12 13">
    <name type="scientific">Blastomyces silverae</name>
    <dbReference type="NCBI Taxonomy" id="2060906"/>
    <lineage>
        <taxon>Eukaryota</taxon>
        <taxon>Fungi</taxon>
        <taxon>Dikarya</taxon>
        <taxon>Ascomycota</taxon>
        <taxon>Pezizomycotina</taxon>
        <taxon>Eurotiomycetes</taxon>
        <taxon>Eurotiomycetidae</taxon>
        <taxon>Onygenales</taxon>
        <taxon>Ajellomycetaceae</taxon>
        <taxon>Blastomyces</taxon>
    </lineage>
</organism>
<evidence type="ECO:0000313" key="13">
    <source>
        <dbReference type="Proteomes" id="UP000053573"/>
    </source>
</evidence>
<proteinExistence type="inferred from homology"/>
<feature type="region of interest" description="Disordered" evidence="9">
    <location>
        <begin position="228"/>
        <end position="248"/>
    </location>
</feature>
<evidence type="ECO:0000256" key="5">
    <source>
        <dbReference type="ARBA" id="ARBA00022695"/>
    </source>
</evidence>
<comment type="caution">
    <text evidence="12">The sequence shown here is derived from an EMBL/GenBank/DDBJ whole genome shotgun (WGS) entry which is preliminary data.</text>
</comment>
<gene>
    <name evidence="12" type="ORF">EMPG_10169</name>
</gene>
<evidence type="ECO:0000256" key="8">
    <source>
        <dbReference type="ARBA" id="ARBA00048744"/>
    </source>
</evidence>
<evidence type="ECO:0000256" key="9">
    <source>
        <dbReference type="SAM" id="MobiDB-lite"/>
    </source>
</evidence>
<dbReference type="GO" id="GO:0003968">
    <property type="term" value="F:RNA-directed RNA polymerase activity"/>
    <property type="evidence" value="ECO:0007669"/>
    <property type="project" value="UniProtKB-KW"/>
</dbReference>
<feature type="domain" description="RDRP C-terminal head" evidence="11">
    <location>
        <begin position="1291"/>
        <end position="1427"/>
    </location>
</feature>
<evidence type="ECO:0000256" key="3">
    <source>
        <dbReference type="ARBA" id="ARBA00022484"/>
    </source>
</evidence>
<dbReference type="Pfam" id="PF05183">
    <property type="entry name" value="RdRP"/>
    <property type="match status" value="1"/>
</dbReference>
<dbReference type="Proteomes" id="UP000053573">
    <property type="component" value="Unassembled WGS sequence"/>
</dbReference>
<evidence type="ECO:0000256" key="1">
    <source>
        <dbReference type="ARBA" id="ARBA00005762"/>
    </source>
</evidence>
<comment type="catalytic activity">
    <reaction evidence="8">
        <text>RNA(n) + a ribonucleoside 5'-triphosphate = RNA(n+1) + diphosphate</text>
        <dbReference type="Rhea" id="RHEA:21248"/>
        <dbReference type="Rhea" id="RHEA-COMP:14527"/>
        <dbReference type="Rhea" id="RHEA-COMP:17342"/>
        <dbReference type="ChEBI" id="CHEBI:33019"/>
        <dbReference type="ChEBI" id="CHEBI:61557"/>
        <dbReference type="ChEBI" id="CHEBI:140395"/>
        <dbReference type="EC" id="2.7.7.48"/>
    </reaction>
</comment>
<dbReference type="GO" id="GO:0030422">
    <property type="term" value="P:siRNA processing"/>
    <property type="evidence" value="ECO:0007669"/>
    <property type="project" value="TreeGrafter"/>
</dbReference>
<feature type="compositionally biased region" description="Basic and acidic residues" evidence="9">
    <location>
        <begin position="27"/>
        <end position="57"/>
    </location>
</feature>
<dbReference type="PANTHER" id="PTHR23079:SF55">
    <property type="entry name" value="RNA-DIRECTED RNA POLYMERASE"/>
    <property type="match status" value="1"/>
</dbReference>
<evidence type="ECO:0000256" key="7">
    <source>
        <dbReference type="ARBA" id="ARBA00023158"/>
    </source>
</evidence>
<evidence type="ECO:0000259" key="10">
    <source>
        <dbReference type="Pfam" id="PF05183"/>
    </source>
</evidence>
<dbReference type="EC" id="2.7.7.48" evidence="2"/>
<dbReference type="Pfam" id="PF26253">
    <property type="entry name" value="RdRP_head"/>
    <property type="match status" value="1"/>
</dbReference>
<evidence type="ECO:0000256" key="2">
    <source>
        <dbReference type="ARBA" id="ARBA00012494"/>
    </source>
</evidence>
<keyword evidence="3 12" id="KW-0696">RNA-directed RNA polymerase</keyword>
<dbReference type="InterPro" id="IPR057596">
    <property type="entry name" value="RDRP_core"/>
</dbReference>
<sequence length="1661" mass="188337">METLNHVAAAAAASPPRAKKRPRRSRGRGDPRNARMREEAAYEKQMRRKKREAEEKFQQQQRQQRQQQQQTGQALSRKHGGRWRHHLIPAKSHIHNTRPEALSTRPRLTQLQTPYCPFSLSSSSSSPYCRSPFHPPSSSSHQGLLSHQLPGCPGVDVYGCCPTGTRGQQRAQAPAPCSNPHSCWTQYTAILTSASNSRQDLTNAHLEMAQHPEPLSDSPPGRRAGANVFSPSRRFMGRDNDSRNTSPIKGEWASWESVTLSLAQIPKNANTFMLWKSFSVHGTIDYIEIYKGNREGHGKIQFKPPPRDDFWNHRRYLLALEDNESVLLGIKLEPQRRILEIASPTRAGVKYPAAIELHALSVDFGSMIEERSFLLLRSLASKDRPETVRLVLDIDRRELLIFVNVPKLSANLSKNTKNSACPGNPFRFCIRFSQLTNIFQRSSSGQVSLVIPLDSPAICHQRITALEKKHFPANENVWSSRDTWSRQTDIHYPEIITRTPVNLRNQNSYINFGRWTTFRLAFHENTLHDDNKIQIFNDVLTDFNVNILETDDIKVVERAEPILTVWKWIDATSTHKSRPLSSLEDLEEDEHIPLPFSVRYQLEVCMSHRYLNEYTIDETFARRLVQLGEKKAKQLLEHVAINKTIYYDPMDIFNIPFPNGATNGKIPGHCCYMRSADVSPSTICYDIPSVDTSNRVLRYHREYADRFLRVRFCDEKYLGRIYPNSNGNNQCMEKVYARVLRTLQHGITIGDRRYEFLAFGNSQLREHGAYFFASLPHLTAAKIRAQMGELNNIRVVAKYAARLGQCFSTTHAAISCPVQIKRIDDIERNGYIFSDGVGRLSHFLTLMIQSDLGIKTPSREPPSVFQFRLGGCKGILAVSPEARQLEVHIRKSQCKFEATHNGLEIIRYSHFSYATLNRQLILILSALGTPDEVFITKLRMMLANLEQAMTDEEMAVSLLQKYVDPNQMTLILAHMIRDGFQGSREPFVSSLLELWGTWQVKYLKEKAKIAIDEGAFLLGCIDETKSLKGYFHSARPKPNSTYQEKVDCLPEIFVQVWRHGEGKYAVIEGLCILARNPSLHPGDIRVVKAVDAPALHHLRDVVVLPQTGDRDVASMCSGGDLDGDDYIVIWDKSMLPTDWFHKPMDNCAPKPEVLDRDVTVDDITKFYVNYMQNYCLSKIARAHMAFADSKEYGVKDEKCIQLAALHSAAVDYNKSGIPVRMTRDLKPKNWPHFMERKTRNKNAEYHSLKILGQLYDMASHIDIRSKTQFLSPEERPQFDKRILKSGIEVDEELLSFATDLKMQYDTDMRRIMAQHEIETELEVWSTFVLSHSEMSNDYKFHEDIGRISSALREKFRTLCQEKAGGKDFEHLAPLAVAMYKVTSEQMEVAMAKRSAILIENTQMEKKLPLISFPWVLQPILGKIANECFEGPLNSKGCPGIIQVEIPCAPKPIKAINGILSPDAETAGGVKYAGNVLQLFEDSDSKEELFDRLSEQPGKPEALADQDEGIITPSFQKVDGPNGEGTNLLVDLNDVASTPSISLPYPNIQGKITIPAREPLTPNITPPAGALDLDGLEFRSVSQTYFANPYLPATQFEANGLQVRDANRQRTKPKAKEAFSLVVAVGSQEDKGEEDHREEIIEFEHNLQPSALDELEQLMGMN</sequence>
<protein>
    <recommendedName>
        <fullName evidence="2">RNA-directed RNA polymerase</fullName>
        <ecNumber evidence="2">2.7.7.48</ecNumber>
    </recommendedName>
</protein>
<evidence type="ECO:0000313" key="12">
    <source>
        <dbReference type="EMBL" id="KLJ06408.1"/>
    </source>
</evidence>
<feature type="compositionally biased region" description="Basic residues" evidence="9">
    <location>
        <begin position="17"/>
        <end position="26"/>
    </location>
</feature>
<accession>A0A0H1B5S9</accession>
<reference evidence="13" key="1">
    <citation type="journal article" date="2015" name="PLoS Genet.">
        <title>The dynamic genome and transcriptome of the human fungal pathogen Blastomyces and close relative Emmonsia.</title>
        <authorList>
            <person name="Munoz J.F."/>
            <person name="Gauthier G.M."/>
            <person name="Desjardins C.A."/>
            <person name="Gallo J.E."/>
            <person name="Holder J."/>
            <person name="Sullivan T.D."/>
            <person name="Marty A.J."/>
            <person name="Carmen J.C."/>
            <person name="Chen Z."/>
            <person name="Ding L."/>
            <person name="Gujja S."/>
            <person name="Magrini V."/>
            <person name="Misas E."/>
            <person name="Mitreva M."/>
            <person name="Priest M."/>
            <person name="Saif S."/>
            <person name="Whiston E.A."/>
            <person name="Young S."/>
            <person name="Zeng Q."/>
            <person name="Goldman W.E."/>
            <person name="Mardis E.R."/>
            <person name="Taylor J.W."/>
            <person name="McEwen J.G."/>
            <person name="Clay O.K."/>
            <person name="Klein B.S."/>
            <person name="Cuomo C.A."/>
        </authorList>
    </citation>
    <scope>NUCLEOTIDE SEQUENCE [LARGE SCALE GENOMIC DNA]</scope>
    <source>
        <strain evidence="13">UAMH 139</strain>
    </source>
</reference>
<keyword evidence="13" id="KW-1185">Reference proteome</keyword>
<keyword evidence="6" id="KW-0694">RNA-binding</keyword>
<comment type="similarity">
    <text evidence="1">Belongs to the RdRP family.</text>
</comment>
<feature type="domain" description="RDRP core" evidence="10">
    <location>
        <begin position="679"/>
        <end position="1257"/>
    </location>
</feature>
<feature type="region of interest" description="Disordered" evidence="9">
    <location>
        <begin position="1"/>
        <end position="82"/>
    </location>
</feature>
<dbReference type="GO" id="GO:0003723">
    <property type="term" value="F:RNA binding"/>
    <property type="evidence" value="ECO:0007669"/>
    <property type="project" value="UniProtKB-KW"/>
</dbReference>
<keyword evidence="7" id="KW-0943">RNA-mediated gene silencing</keyword>
<keyword evidence="5" id="KW-0548">Nucleotidyltransferase</keyword>
<dbReference type="GO" id="GO:0031380">
    <property type="term" value="C:nuclear RNA-directed RNA polymerase complex"/>
    <property type="evidence" value="ECO:0007669"/>
    <property type="project" value="TreeGrafter"/>
</dbReference>
<name>A0A0H1B5S9_9EURO</name>
<evidence type="ECO:0000256" key="4">
    <source>
        <dbReference type="ARBA" id="ARBA00022679"/>
    </source>
</evidence>
<feature type="compositionally biased region" description="Low complexity" evidence="9">
    <location>
        <begin position="58"/>
        <end position="70"/>
    </location>
</feature>
<dbReference type="OrthoDB" id="6513042at2759"/>
<evidence type="ECO:0000259" key="11">
    <source>
        <dbReference type="Pfam" id="PF26253"/>
    </source>
</evidence>